<evidence type="ECO:0008006" key="3">
    <source>
        <dbReference type="Google" id="ProtNLM"/>
    </source>
</evidence>
<organism evidence="1 2">
    <name type="scientific">Dyadobacter luteus</name>
    <dbReference type="NCBI Taxonomy" id="2259619"/>
    <lineage>
        <taxon>Bacteria</taxon>
        <taxon>Pseudomonadati</taxon>
        <taxon>Bacteroidota</taxon>
        <taxon>Cytophagia</taxon>
        <taxon>Cytophagales</taxon>
        <taxon>Spirosomataceae</taxon>
        <taxon>Dyadobacter</taxon>
    </lineage>
</organism>
<sequence>MKVSVILALATLSKDNRITVWHIGMYSAFIQLWHSSGCQNPVPITRKKVLELSRIGNIVTYHKCIKELVLYGYIDYKPSYNPYTGSLVYLKTI</sequence>
<proteinExistence type="predicted"/>
<dbReference type="Proteomes" id="UP000256373">
    <property type="component" value="Unassembled WGS sequence"/>
</dbReference>
<evidence type="ECO:0000313" key="2">
    <source>
        <dbReference type="Proteomes" id="UP000256373"/>
    </source>
</evidence>
<dbReference type="RefSeq" id="WP_115831903.1">
    <property type="nucleotide sequence ID" value="NZ_QNUL01000012.1"/>
</dbReference>
<dbReference type="EMBL" id="QNUL01000012">
    <property type="protein sequence ID" value="REA60158.1"/>
    <property type="molecule type" value="Genomic_DNA"/>
</dbReference>
<dbReference type="OrthoDB" id="1442826at2"/>
<comment type="caution">
    <text evidence="1">The sequence shown here is derived from an EMBL/GenBank/DDBJ whole genome shotgun (WGS) entry which is preliminary data.</text>
</comment>
<accession>A0A3D8Y9R4</accession>
<dbReference type="AlphaFoldDB" id="A0A3D8Y9R4"/>
<protein>
    <recommendedName>
        <fullName evidence="3">Transcriptional regulator</fullName>
    </recommendedName>
</protein>
<name>A0A3D8Y9R4_9BACT</name>
<keyword evidence="2" id="KW-1185">Reference proteome</keyword>
<evidence type="ECO:0000313" key="1">
    <source>
        <dbReference type="EMBL" id="REA60158.1"/>
    </source>
</evidence>
<reference evidence="1 2" key="1">
    <citation type="submission" date="2018-07" db="EMBL/GenBank/DDBJ databases">
        <title>Dyadobacter roseus sp. nov., isolated from rose rhizosphere soil.</title>
        <authorList>
            <person name="Chen L."/>
        </authorList>
    </citation>
    <scope>NUCLEOTIDE SEQUENCE [LARGE SCALE GENOMIC DNA]</scope>
    <source>
        <strain evidence="1 2">RS19</strain>
    </source>
</reference>
<gene>
    <name evidence="1" type="ORF">DSL64_15915</name>
</gene>